<protein>
    <submittedName>
        <fullName evidence="1">Uncharacterized protein</fullName>
    </submittedName>
</protein>
<proteinExistence type="predicted"/>
<dbReference type="EMBL" id="MKVH01000024">
    <property type="protein sequence ID" value="OJX56789.1"/>
    <property type="molecule type" value="Genomic_DNA"/>
</dbReference>
<organism evidence="1 2">
    <name type="scientific">Candidatus Kapaibacterium thiocyanatum</name>
    <dbReference type="NCBI Taxonomy" id="1895771"/>
    <lineage>
        <taxon>Bacteria</taxon>
        <taxon>Pseudomonadati</taxon>
        <taxon>Candidatus Kapaibacteriota</taxon>
        <taxon>Candidatus Kapaibacteriia</taxon>
        <taxon>Candidatus Kapaibacteriales</taxon>
        <taxon>Candidatus Kapaibacteriaceae</taxon>
        <taxon>Candidatus Kapaibacterium</taxon>
    </lineage>
</organism>
<reference evidence="1 2" key="1">
    <citation type="submission" date="2016-09" db="EMBL/GenBank/DDBJ databases">
        <title>Genome-resolved meta-omics ties microbial dynamics to process performance in biotechnology for thiocyanate degradation.</title>
        <authorList>
            <person name="Kantor R.S."/>
            <person name="Huddy R.J."/>
            <person name="Iyer R."/>
            <person name="Thomas B.C."/>
            <person name="Brown C.T."/>
            <person name="Anantharaman K."/>
            <person name="Tringe S."/>
            <person name="Hettich R.L."/>
            <person name="Harrison S.T."/>
            <person name="Banfield J.F."/>
        </authorList>
    </citation>
    <scope>NUCLEOTIDE SEQUENCE [LARGE SCALE GENOMIC DNA]</scope>
    <source>
        <strain evidence="1">59-99</strain>
    </source>
</reference>
<dbReference type="AlphaFoldDB" id="A0A1M3KX37"/>
<name>A0A1M3KX37_9BACT</name>
<dbReference type="Proteomes" id="UP000184233">
    <property type="component" value="Unassembled WGS sequence"/>
</dbReference>
<accession>A0A1M3KX37</accession>
<evidence type="ECO:0000313" key="1">
    <source>
        <dbReference type="EMBL" id="OJX56789.1"/>
    </source>
</evidence>
<evidence type="ECO:0000313" key="2">
    <source>
        <dbReference type="Proteomes" id="UP000184233"/>
    </source>
</evidence>
<dbReference type="STRING" id="1895771.BGO89_09665"/>
<sequence length="68" mass="7725">MDLLIAILLWIGCISAPGTYTTTQISDYKTANLSTINAVYQDPVTQDWIWTTYQGQVSQVRIIDPFRD</sequence>
<gene>
    <name evidence="1" type="ORF">BGO89_09665</name>
</gene>
<comment type="caution">
    <text evidence="1">The sequence shown here is derived from an EMBL/GenBank/DDBJ whole genome shotgun (WGS) entry which is preliminary data.</text>
</comment>